<dbReference type="PANTHER" id="PTHR43428:SF1">
    <property type="entry name" value="ARSENATE REDUCTASE"/>
    <property type="match status" value="1"/>
</dbReference>
<evidence type="ECO:0000313" key="1">
    <source>
        <dbReference type="EMBL" id="PQJ78736.1"/>
    </source>
</evidence>
<sequence>MIKTQTISTKNFFESAVKKITLTENRKIQLLKIAETIAKEYTTNEIVHLNFICTHNSRRSQLGQVWGFYAAHYFNLNIKAFSGGTEVTAFFRNTVKTLQKVGFYFHVVDFNHQNPTYEISFDGSRASIYGFSKLFSHKDNLEPYMAITTCNNADKNCPFIPEATHRFHLPFVDPKVSDGTSEFEKVYLNTNRQIAGEIYFIFNKVKKMLS</sequence>
<comment type="caution">
    <text evidence="1">The sequence shown here is derived from an EMBL/GenBank/DDBJ whole genome shotgun (WGS) entry which is preliminary data.</text>
</comment>
<evidence type="ECO:0000313" key="2">
    <source>
        <dbReference type="Proteomes" id="UP000238882"/>
    </source>
</evidence>
<dbReference type="PANTHER" id="PTHR43428">
    <property type="entry name" value="ARSENATE REDUCTASE"/>
    <property type="match status" value="1"/>
</dbReference>
<proteinExistence type="predicted"/>
<reference evidence="1 2" key="1">
    <citation type="submission" date="2016-12" db="EMBL/GenBank/DDBJ databases">
        <title>Trade-off between light-utilization and light-protection in marine flavobacteria.</title>
        <authorList>
            <person name="Kumagai Y."/>
            <person name="Yoshizawa S."/>
            <person name="Kogure K."/>
            <person name="Iwasaki W."/>
        </authorList>
    </citation>
    <scope>NUCLEOTIDE SEQUENCE [LARGE SCALE GENOMIC DNA]</scope>
    <source>
        <strain evidence="1 2">NBRC 108759</strain>
    </source>
</reference>
<name>A0A2S7WMQ6_9FLAO</name>
<dbReference type="Proteomes" id="UP000238882">
    <property type="component" value="Unassembled WGS sequence"/>
</dbReference>
<dbReference type="InterPro" id="IPR036196">
    <property type="entry name" value="Ptyr_pPase_sf"/>
</dbReference>
<dbReference type="Gene3D" id="3.40.50.2300">
    <property type="match status" value="1"/>
</dbReference>
<dbReference type="EMBL" id="MSCN01000001">
    <property type="protein sequence ID" value="PQJ78736.1"/>
    <property type="molecule type" value="Genomic_DNA"/>
</dbReference>
<dbReference type="SUPFAM" id="SSF52788">
    <property type="entry name" value="Phosphotyrosine protein phosphatases I"/>
    <property type="match status" value="1"/>
</dbReference>
<organism evidence="1 2">
    <name type="scientific">Polaribacter porphyrae</name>
    <dbReference type="NCBI Taxonomy" id="1137780"/>
    <lineage>
        <taxon>Bacteria</taxon>
        <taxon>Pseudomonadati</taxon>
        <taxon>Bacteroidota</taxon>
        <taxon>Flavobacteriia</taxon>
        <taxon>Flavobacteriales</taxon>
        <taxon>Flavobacteriaceae</taxon>
    </lineage>
</organism>
<dbReference type="OrthoDB" id="9793058at2"/>
<dbReference type="AlphaFoldDB" id="A0A2S7WMQ6"/>
<keyword evidence="2" id="KW-1185">Reference proteome</keyword>
<gene>
    <name evidence="1" type="ORF">BTO18_05850</name>
</gene>
<evidence type="ECO:0008006" key="3">
    <source>
        <dbReference type="Google" id="ProtNLM"/>
    </source>
</evidence>
<protein>
    <recommendedName>
        <fullName evidence="3">Arsenate reductase</fullName>
    </recommendedName>
</protein>
<dbReference type="RefSeq" id="WP_105015331.1">
    <property type="nucleotide sequence ID" value="NZ_MSCN01000001.1"/>
</dbReference>
<accession>A0A2S7WMQ6</accession>